<dbReference type="PANTHER" id="PTHR30026">
    <property type="entry name" value="OUTER MEMBRANE PROTEIN TOLC"/>
    <property type="match status" value="1"/>
</dbReference>
<sequence>MVSNIVSYSILLLYLLPCASWSQGNDVDLSLEQSLDLLHKENKSLKIAGKEVEWARNEHQKLNAFWYPSVNAAGAFVHMSNPIEVRQSLSKYTEPAKEFVHNYIPDNELIMSVLDKIGQGTFSLPLISQNITSIDATVTWPVFTGGKRIYANKIGKTMVSIAEVNRSQVDANQQSLLIEAYFGLRLGQSVVDVKTEVYNSLKTHYDQALKLEQNGMINRAERLFAQVSMDEAKRELESARKDLAVAQQAFKSLINMEEGSDVRTTTPLFINEALPPAQYFKDLVPMNNYIVNQLKLQQVVADNQLKIGRSAYVPNIALFGKQTLYADGLDKYLLPRTMVGVGFTWNIFDGLNREKTIRQAKIASQSLHLGKEKAITDLEVGIDKFYSQLQNALDNVKALDTTIEMSRELVRVRKKSFQEGMATSTEVVDAEVMLAKVKTAFLLAYYQYDVALINLLSVCGTPEQFHQYKMEGKTEELLGY</sequence>
<dbReference type="SUPFAM" id="SSF56954">
    <property type="entry name" value="Outer membrane efflux proteins (OEP)"/>
    <property type="match status" value="1"/>
</dbReference>
<keyword evidence="8" id="KW-0175">Coiled coil</keyword>
<gene>
    <name evidence="9" type="ORF">ERS852429_00981</name>
</gene>
<evidence type="ECO:0000313" key="9">
    <source>
        <dbReference type="EMBL" id="CUM86934.1"/>
    </source>
</evidence>
<dbReference type="EMBL" id="CYXP01000001">
    <property type="protein sequence ID" value="CUM86934.1"/>
    <property type="molecule type" value="Genomic_DNA"/>
</dbReference>
<comment type="similarity">
    <text evidence="2">Belongs to the outer membrane factor (OMF) (TC 1.B.17) family.</text>
</comment>
<keyword evidence="3" id="KW-0813">Transport</keyword>
<evidence type="ECO:0000256" key="7">
    <source>
        <dbReference type="ARBA" id="ARBA00023237"/>
    </source>
</evidence>
<comment type="subcellular location">
    <subcellularLocation>
        <location evidence="1">Cell outer membrane</location>
    </subcellularLocation>
</comment>
<keyword evidence="6" id="KW-0472">Membrane</keyword>
<reference evidence="9 10" key="1">
    <citation type="submission" date="2015-09" db="EMBL/GenBank/DDBJ databases">
        <authorList>
            <consortium name="Pathogen Informatics"/>
        </authorList>
    </citation>
    <scope>NUCLEOTIDE SEQUENCE [LARGE SCALE GENOMIC DNA]</scope>
    <source>
        <strain evidence="9 10">2789STDY5608872</strain>
    </source>
</reference>
<evidence type="ECO:0000256" key="3">
    <source>
        <dbReference type="ARBA" id="ARBA00022448"/>
    </source>
</evidence>
<organism evidence="9 10">
    <name type="scientific">Parabacteroides distasonis</name>
    <dbReference type="NCBI Taxonomy" id="823"/>
    <lineage>
        <taxon>Bacteria</taxon>
        <taxon>Pseudomonadati</taxon>
        <taxon>Bacteroidota</taxon>
        <taxon>Bacteroidia</taxon>
        <taxon>Bacteroidales</taxon>
        <taxon>Tannerellaceae</taxon>
        <taxon>Parabacteroides</taxon>
    </lineage>
</organism>
<evidence type="ECO:0000256" key="2">
    <source>
        <dbReference type="ARBA" id="ARBA00007613"/>
    </source>
</evidence>
<evidence type="ECO:0000256" key="4">
    <source>
        <dbReference type="ARBA" id="ARBA00022452"/>
    </source>
</evidence>
<keyword evidence="4" id="KW-1134">Transmembrane beta strand</keyword>
<evidence type="ECO:0000256" key="1">
    <source>
        <dbReference type="ARBA" id="ARBA00004442"/>
    </source>
</evidence>
<dbReference type="InterPro" id="IPR003423">
    <property type="entry name" value="OMP_efflux"/>
</dbReference>
<feature type="coiled-coil region" evidence="8">
    <location>
        <begin position="222"/>
        <end position="256"/>
    </location>
</feature>
<dbReference type="GO" id="GO:1990281">
    <property type="term" value="C:efflux pump complex"/>
    <property type="evidence" value="ECO:0007669"/>
    <property type="project" value="TreeGrafter"/>
</dbReference>
<evidence type="ECO:0000256" key="6">
    <source>
        <dbReference type="ARBA" id="ARBA00023136"/>
    </source>
</evidence>
<dbReference type="PANTHER" id="PTHR30026:SF5">
    <property type="entry name" value="ABC-TYPE EFFLUX SYSTEM SECRETIN COMPONENT"/>
    <property type="match status" value="1"/>
</dbReference>
<evidence type="ECO:0000256" key="8">
    <source>
        <dbReference type="SAM" id="Coils"/>
    </source>
</evidence>
<name>A0A173S8U6_PARDI</name>
<evidence type="ECO:0000256" key="5">
    <source>
        <dbReference type="ARBA" id="ARBA00022692"/>
    </source>
</evidence>
<dbReference type="GO" id="GO:0015288">
    <property type="term" value="F:porin activity"/>
    <property type="evidence" value="ECO:0007669"/>
    <property type="project" value="TreeGrafter"/>
</dbReference>
<dbReference type="Proteomes" id="UP000095591">
    <property type="component" value="Unassembled WGS sequence"/>
</dbReference>
<dbReference type="GO" id="GO:0009279">
    <property type="term" value="C:cell outer membrane"/>
    <property type="evidence" value="ECO:0007669"/>
    <property type="project" value="UniProtKB-SubCell"/>
</dbReference>
<dbReference type="AlphaFoldDB" id="A0A173S8U6"/>
<accession>A0A173S8U6</accession>
<dbReference type="GO" id="GO:0015562">
    <property type="term" value="F:efflux transmembrane transporter activity"/>
    <property type="evidence" value="ECO:0007669"/>
    <property type="project" value="InterPro"/>
</dbReference>
<keyword evidence="7" id="KW-0998">Cell outer membrane</keyword>
<proteinExistence type="inferred from homology"/>
<dbReference type="Gene3D" id="1.20.1600.10">
    <property type="entry name" value="Outer membrane efflux proteins (OEP)"/>
    <property type="match status" value="1"/>
</dbReference>
<protein>
    <submittedName>
        <fullName evidence="9">Type I secretion outer membrane protein, TolC family</fullName>
    </submittedName>
</protein>
<dbReference type="Pfam" id="PF02321">
    <property type="entry name" value="OEP"/>
    <property type="match status" value="1"/>
</dbReference>
<dbReference type="RefSeq" id="WP_044544534.1">
    <property type="nucleotide sequence ID" value="NZ_CDRH01000009.1"/>
</dbReference>
<dbReference type="InterPro" id="IPR051906">
    <property type="entry name" value="TolC-like"/>
</dbReference>
<keyword evidence="5" id="KW-0812">Transmembrane</keyword>
<evidence type="ECO:0000313" key="10">
    <source>
        <dbReference type="Proteomes" id="UP000095591"/>
    </source>
</evidence>